<evidence type="ECO:0000256" key="1">
    <source>
        <dbReference type="SAM" id="MobiDB-lite"/>
    </source>
</evidence>
<feature type="region of interest" description="Disordered" evidence="1">
    <location>
        <begin position="102"/>
        <end position="266"/>
    </location>
</feature>
<dbReference type="ExpressionAtlas" id="A0A1D6P0Z0">
    <property type="expression patterns" value="baseline and differential"/>
</dbReference>
<dbReference type="AlphaFoldDB" id="A0A1D6P0Z0"/>
<accession>A0A1D6P0Z0</accession>
<protein>
    <submittedName>
        <fullName evidence="2">BAG family molecular chaperone regulator 6</fullName>
    </submittedName>
</protein>
<feature type="region of interest" description="Disordered" evidence="1">
    <location>
        <begin position="1"/>
        <end position="80"/>
    </location>
</feature>
<feature type="compositionally biased region" description="Basic and acidic residues" evidence="1">
    <location>
        <begin position="229"/>
        <end position="240"/>
    </location>
</feature>
<proteinExistence type="predicted"/>
<reference evidence="2" key="1">
    <citation type="submission" date="2015-12" db="EMBL/GenBank/DDBJ databases">
        <title>Update maize B73 reference genome by single molecule sequencing technologies.</title>
        <authorList>
            <consortium name="Maize Genome Sequencing Project"/>
            <person name="Ware D."/>
        </authorList>
    </citation>
    <scope>NUCLEOTIDE SEQUENCE</scope>
    <source>
        <tissue evidence="2">Seedling</tissue>
    </source>
</reference>
<dbReference type="STRING" id="4577.A0A1D6P0Z0"/>
<feature type="compositionally biased region" description="Basic and acidic residues" evidence="1">
    <location>
        <begin position="171"/>
        <end position="181"/>
    </location>
</feature>
<evidence type="ECO:0000313" key="2">
    <source>
        <dbReference type="EMBL" id="AQL03747.1"/>
    </source>
</evidence>
<name>A0A1D6P0Z0_MAIZE</name>
<dbReference type="EMBL" id="CM000785">
    <property type="protein sequence ID" value="AQL03747.1"/>
    <property type="molecule type" value="Genomic_DNA"/>
</dbReference>
<dbReference type="InParanoid" id="A0A1D6P0Z0"/>
<organism evidence="2">
    <name type="scientific">Zea mays</name>
    <name type="common">Maize</name>
    <dbReference type="NCBI Taxonomy" id="4577"/>
    <lineage>
        <taxon>Eukaryota</taxon>
        <taxon>Viridiplantae</taxon>
        <taxon>Streptophyta</taxon>
        <taxon>Embryophyta</taxon>
        <taxon>Tracheophyta</taxon>
        <taxon>Spermatophyta</taxon>
        <taxon>Magnoliopsida</taxon>
        <taxon>Liliopsida</taxon>
        <taxon>Poales</taxon>
        <taxon>Poaceae</taxon>
        <taxon>PACMAD clade</taxon>
        <taxon>Panicoideae</taxon>
        <taxon>Andropogonodae</taxon>
        <taxon>Andropogoneae</taxon>
        <taxon>Tripsacinae</taxon>
        <taxon>Zea</taxon>
    </lineage>
</organism>
<feature type="compositionally biased region" description="Polar residues" evidence="1">
    <location>
        <begin position="183"/>
        <end position="199"/>
    </location>
</feature>
<feature type="compositionally biased region" description="Basic and acidic residues" evidence="1">
    <location>
        <begin position="1"/>
        <end position="11"/>
    </location>
</feature>
<dbReference type="PROSITE" id="PS50096">
    <property type="entry name" value="IQ"/>
    <property type="match status" value="1"/>
</dbReference>
<feature type="compositionally biased region" description="Basic and acidic residues" evidence="1">
    <location>
        <begin position="102"/>
        <end position="119"/>
    </location>
</feature>
<gene>
    <name evidence="2" type="ORF">ZEAMMB73_Zm00001d046131</name>
</gene>
<feature type="compositionally biased region" description="Basic and acidic residues" evidence="1">
    <location>
        <begin position="62"/>
        <end position="74"/>
    </location>
</feature>
<sequence>MKGKENGEHYELSPQVLNEWAPKSAARNGSGDHNNGSPVVTGHQDNMILEGNPKITPVVPKSIHDGKKPPRENCKTIPVVPEKEINEKKASTYRTIPVIKESDEKKIGMREKRESKEANSAEMVEENRKKKHNDSSVVKHSKLPPVCLRVDPLPRKKPGNDSSRSPSPPRKNTDNTKKDVEEAQSQILEPKQSSTSKDITVSEEEEAPTSKDGQKVQAASTTVGDQENADLKSIEEDHVQENAGAGSLNGCDKRKNEDGTVIESETAKDDARTYGVNLSESDVAVRIQSAYRGYDVRK</sequence>